<dbReference type="AlphaFoldDB" id="A0A7I5E7W8"/>
<dbReference type="Proteomes" id="UP000025227">
    <property type="component" value="Unplaced"/>
</dbReference>
<evidence type="ECO:0000313" key="1">
    <source>
        <dbReference type="Proteomes" id="UP000025227"/>
    </source>
</evidence>
<proteinExistence type="predicted"/>
<dbReference type="WBParaSite" id="HCON_00056150-00001">
    <property type="protein sequence ID" value="HCON_00056150-00001"/>
    <property type="gene ID" value="HCON_00056150"/>
</dbReference>
<reference evidence="2" key="1">
    <citation type="submission" date="2020-12" db="UniProtKB">
        <authorList>
            <consortium name="WormBaseParasite"/>
        </authorList>
    </citation>
    <scope>IDENTIFICATION</scope>
    <source>
        <strain evidence="2">MHco3</strain>
    </source>
</reference>
<accession>A0A7I5E7W8</accession>
<name>A0A7I5E7W8_HAECO</name>
<organism evidence="1 2">
    <name type="scientific">Haemonchus contortus</name>
    <name type="common">Barber pole worm</name>
    <dbReference type="NCBI Taxonomy" id="6289"/>
    <lineage>
        <taxon>Eukaryota</taxon>
        <taxon>Metazoa</taxon>
        <taxon>Ecdysozoa</taxon>
        <taxon>Nematoda</taxon>
        <taxon>Chromadorea</taxon>
        <taxon>Rhabditida</taxon>
        <taxon>Rhabditina</taxon>
        <taxon>Rhabditomorpha</taxon>
        <taxon>Strongyloidea</taxon>
        <taxon>Trichostrongylidae</taxon>
        <taxon>Haemonchus</taxon>
    </lineage>
</organism>
<sequence length="122" mass="14233">MDHLFGSVKTLFRRRFECFKIMYDHRDSNSYEILVRTLCSDAKFNSISFDGLQCLFYVVGFKGAEFADYRTRLLRKPDQGHDITNKDLTASVNSLSRTKKVQECCKTNPNIAIINVGRKRRR</sequence>
<protein>
    <submittedName>
        <fullName evidence="2">Uncharacterized protein</fullName>
    </submittedName>
</protein>
<keyword evidence="1" id="KW-1185">Reference proteome</keyword>
<dbReference type="OrthoDB" id="5847436at2759"/>
<evidence type="ECO:0000313" key="2">
    <source>
        <dbReference type="WBParaSite" id="HCON_00056150-00001"/>
    </source>
</evidence>